<reference evidence="3" key="1">
    <citation type="journal article" date="2019" name="Int. J. Syst. Evol. Microbiol.">
        <title>The Global Catalogue of Microorganisms (GCM) 10K type strain sequencing project: providing services to taxonomists for standard genome sequencing and annotation.</title>
        <authorList>
            <consortium name="The Broad Institute Genomics Platform"/>
            <consortium name="The Broad Institute Genome Sequencing Center for Infectious Disease"/>
            <person name="Wu L."/>
            <person name="Ma J."/>
        </authorList>
    </citation>
    <scope>NUCLEOTIDE SEQUENCE [LARGE SCALE GENOMIC DNA]</scope>
    <source>
        <strain evidence="3">JCM 15134</strain>
    </source>
</reference>
<evidence type="ECO:0000313" key="3">
    <source>
        <dbReference type="Proteomes" id="UP001499915"/>
    </source>
</evidence>
<organism evidence="2 3">
    <name type="scientific">Marinobacterium maritimum</name>
    <dbReference type="NCBI Taxonomy" id="500162"/>
    <lineage>
        <taxon>Bacteria</taxon>
        <taxon>Pseudomonadati</taxon>
        <taxon>Pseudomonadota</taxon>
        <taxon>Gammaproteobacteria</taxon>
        <taxon>Oceanospirillales</taxon>
        <taxon>Oceanospirillaceae</taxon>
        <taxon>Marinobacterium</taxon>
    </lineage>
</organism>
<comment type="caution">
    <text evidence="2">The sequence shown here is derived from an EMBL/GenBank/DDBJ whole genome shotgun (WGS) entry which is preliminary data.</text>
</comment>
<dbReference type="InterPro" id="IPR007214">
    <property type="entry name" value="YbaK/aa-tRNA-synth-assoc-dom"/>
</dbReference>
<accession>A0ABP3T9G8</accession>
<dbReference type="Gene3D" id="3.90.960.10">
    <property type="entry name" value="YbaK/aminoacyl-tRNA synthetase-associated domain"/>
    <property type="match status" value="1"/>
</dbReference>
<dbReference type="InterPro" id="IPR036754">
    <property type="entry name" value="YbaK/aa-tRNA-synt-asso_dom_sf"/>
</dbReference>
<dbReference type="SUPFAM" id="SSF55826">
    <property type="entry name" value="YbaK/ProRS associated domain"/>
    <property type="match status" value="1"/>
</dbReference>
<dbReference type="EMBL" id="BAAAET010000001">
    <property type="protein sequence ID" value="GAA0685181.1"/>
    <property type="molecule type" value="Genomic_DNA"/>
</dbReference>
<evidence type="ECO:0000259" key="1">
    <source>
        <dbReference type="Pfam" id="PF04073"/>
    </source>
</evidence>
<name>A0ABP3T9G8_9GAMM</name>
<sequence>MLKSAEDLQQSESDISGEASVMSLAPTVQMFLDRQHVPYRMLHHTYAETMMSSAIAAQLPARKVAKGVVLRDEEGFVMAMVPSDRMADLDAINRRMNRLLEPASQQDVNLLFRDCKQGAVPSLGQAYNMPVIWDDALAQEEDCYFECGDHMDLLRLDKASFEQLMHSYPHGAISH</sequence>
<keyword evidence="3" id="KW-1185">Reference proteome</keyword>
<dbReference type="Proteomes" id="UP001499915">
    <property type="component" value="Unassembled WGS sequence"/>
</dbReference>
<gene>
    <name evidence="2" type="ORF">GCM10009104_08410</name>
</gene>
<dbReference type="CDD" id="cd04332">
    <property type="entry name" value="YbaK_like"/>
    <property type="match status" value="1"/>
</dbReference>
<evidence type="ECO:0000313" key="2">
    <source>
        <dbReference type="EMBL" id="GAA0685181.1"/>
    </source>
</evidence>
<dbReference type="Pfam" id="PF04073">
    <property type="entry name" value="tRNA_edit"/>
    <property type="match status" value="1"/>
</dbReference>
<protein>
    <submittedName>
        <fullName evidence="2">YbaK/EbsC family protein</fullName>
    </submittedName>
</protein>
<feature type="domain" description="YbaK/aminoacyl-tRNA synthetase-associated" evidence="1">
    <location>
        <begin position="48"/>
        <end position="161"/>
    </location>
</feature>
<proteinExistence type="predicted"/>